<sequence>MPDQPEPTPAKRRGRPPSNTSEVDEATLKARRQRNREAQNVFRRRRQVAEAEQTKRLRRLEEVVEEMSSIFIGFVDEMLEIEVVNRQPDLVGSLRRSVSRILALANEVVGPDDAEDASCTPVATPASLGAPISSSVSASASASSSAPTSNPAPVSRSDPASTSALASATKLPGIPENDTPGHSSTSPPGDSSTASLTSDDTMDYDPYLANETALQSSQTAVILALPGPPGLTSNYDHANFPEEPPDGFMPNDPTQPQYGSMHPQIYGNGWALTGHPIVDSKFWGPRVPLSPDSFAYRLAKASLTIAYLILTKSQYPPVTQTEETRIFGTNLRFRDRGELLIRLRWLLGPGSEDMYRVVDLPYGQHGSQVFSRNDLNPTFEELGWAGIWKPRLHDVSAGYLSILGVEKQLLALGGRVVDSETLELNIAGPSSVDDPPAEVLSAQPDSWSFVDFFSPNQLRPRPNVLTMQLSMPLLVSNLARSAVCLLRGPGYPRDELGGAIQASIVKVA</sequence>
<dbReference type="PANTHER" id="PTHR40618:SF1">
    <property type="entry name" value="B-ZIP TRANSCRIPTION FACTOR (EUROFUNG)"/>
    <property type="match status" value="1"/>
</dbReference>
<evidence type="ECO:0000313" key="3">
    <source>
        <dbReference type="Proteomes" id="UP001498476"/>
    </source>
</evidence>
<evidence type="ECO:0008006" key="4">
    <source>
        <dbReference type="Google" id="ProtNLM"/>
    </source>
</evidence>
<feature type="region of interest" description="Disordered" evidence="1">
    <location>
        <begin position="1"/>
        <end position="40"/>
    </location>
</feature>
<dbReference type="Proteomes" id="UP001498476">
    <property type="component" value="Unassembled WGS sequence"/>
</dbReference>
<dbReference type="EMBL" id="JAZAVJ010000064">
    <property type="protein sequence ID" value="KAK7416796.1"/>
    <property type="molecule type" value="Genomic_DNA"/>
</dbReference>
<feature type="compositionally biased region" description="Low complexity" evidence="1">
    <location>
        <begin position="138"/>
        <end position="172"/>
    </location>
</feature>
<comment type="caution">
    <text evidence="2">The sequence shown here is derived from an EMBL/GenBank/DDBJ whole genome shotgun (WGS) entry which is preliminary data.</text>
</comment>
<evidence type="ECO:0000313" key="2">
    <source>
        <dbReference type="EMBL" id="KAK7416796.1"/>
    </source>
</evidence>
<proteinExistence type="predicted"/>
<evidence type="ECO:0000256" key="1">
    <source>
        <dbReference type="SAM" id="MobiDB-lite"/>
    </source>
</evidence>
<gene>
    <name evidence="2" type="ORF">QQX98_004989</name>
</gene>
<dbReference type="CDD" id="cd14688">
    <property type="entry name" value="bZIP_YAP"/>
    <property type="match status" value="1"/>
</dbReference>
<organism evidence="2 3">
    <name type="scientific">Neonectria punicea</name>
    <dbReference type="NCBI Taxonomy" id="979145"/>
    <lineage>
        <taxon>Eukaryota</taxon>
        <taxon>Fungi</taxon>
        <taxon>Dikarya</taxon>
        <taxon>Ascomycota</taxon>
        <taxon>Pezizomycotina</taxon>
        <taxon>Sordariomycetes</taxon>
        <taxon>Hypocreomycetidae</taxon>
        <taxon>Hypocreales</taxon>
        <taxon>Nectriaceae</taxon>
        <taxon>Neonectria</taxon>
    </lineage>
</organism>
<keyword evidence="3" id="KW-1185">Reference proteome</keyword>
<dbReference type="PANTHER" id="PTHR40618">
    <property type="entry name" value="B-ZIP TRANSCRIPTION FACTOR (EUROFUNG)-RELATED"/>
    <property type="match status" value="1"/>
</dbReference>
<protein>
    <recommendedName>
        <fullName evidence="4">BZIP domain-containing protein</fullName>
    </recommendedName>
</protein>
<accession>A0ABR1H6Q8</accession>
<feature type="compositionally biased region" description="Polar residues" evidence="1">
    <location>
        <begin position="180"/>
        <end position="189"/>
    </location>
</feature>
<name>A0ABR1H6Q8_9HYPO</name>
<feature type="compositionally biased region" description="Low complexity" evidence="1">
    <location>
        <begin position="190"/>
        <end position="199"/>
    </location>
</feature>
<reference evidence="2 3" key="1">
    <citation type="journal article" date="2025" name="Microbiol. Resour. Announc.">
        <title>Draft genome sequences for Neonectria magnoliae and Neonectria punicea, canker pathogens of Liriodendron tulipifera and Acer saccharum in West Virginia.</title>
        <authorList>
            <person name="Petronek H.M."/>
            <person name="Kasson M.T."/>
            <person name="Metheny A.M."/>
            <person name="Stauder C.M."/>
            <person name="Lovett B."/>
            <person name="Lynch S.C."/>
            <person name="Garnas J.R."/>
            <person name="Kasson L.R."/>
            <person name="Stajich J.E."/>
        </authorList>
    </citation>
    <scope>NUCLEOTIDE SEQUENCE [LARGE SCALE GENOMIC DNA]</scope>
    <source>
        <strain evidence="2 3">NRRL 64653</strain>
    </source>
</reference>
<feature type="region of interest" description="Disordered" evidence="1">
    <location>
        <begin position="138"/>
        <end position="204"/>
    </location>
</feature>